<accession>A0A9D4TQA3</accession>
<reference evidence="3" key="2">
    <citation type="submission" date="2020-11" db="EMBL/GenBank/DDBJ databases">
        <authorList>
            <person name="Cecchin M."/>
            <person name="Marcolungo L."/>
            <person name="Rossato M."/>
            <person name="Girolomoni L."/>
            <person name="Cosentino E."/>
            <person name="Cuine S."/>
            <person name="Li-Beisson Y."/>
            <person name="Delledonne M."/>
            <person name="Ballottari M."/>
        </authorList>
    </citation>
    <scope>NUCLEOTIDE SEQUENCE</scope>
    <source>
        <strain evidence="3">211/11P</strain>
        <tissue evidence="3">Whole cell</tissue>
    </source>
</reference>
<evidence type="ECO:0000256" key="1">
    <source>
        <dbReference type="SAM" id="MobiDB-lite"/>
    </source>
</evidence>
<keyword evidence="4" id="KW-1185">Reference proteome</keyword>
<proteinExistence type="predicted"/>
<keyword evidence="2" id="KW-1133">Transmembrane helix</keyword>
<gene>
    <name evidence="3" type="ORF">D9Q98_004682</name>
</gene>
<evidence type="ECO:0000256" key="2">
    <source>
        <dbReference type="SAM" id="Phobius"/>
    </source>
</evidence>
<sequence>MAALCAAARVSALRNAVCGRPSHRGRPQPLRQRAGRVQAAAPSEGNSSDLSAEFADFKRRMKAGIPEVEARTATAEAPRFSATRSGDWNAGPSADSIRKQEMQMLNAVTNANMMQIAAGGAMALVLVLLLAAGGPPADPRCTLPWC</sequence>
<dbReference type="Proteomes" id="UP001055712">
    <property type="component" value="Unassembled WGS sequence"/>
</dbReference>
<reference evidence="3" key="1">
    <citation type="journal article" date="2019" name="Plant J.">
        <title>Chlorella vulgaris genome assembly and annotation reveals the molecular basis for metabolic acclimation to high light conditions.</title>
        <authorList>
            <person name="Cecchin M."/>
            <person name="Marcolungo L."/>
            <person name="Rossato M."/>
            <person name="Girolomoni L."/>
            <person name="Cosentino E."/>
            <person name="Cuine S."/>
            <person name="Li-Beisson Y."/>
            <person name="Delledonne M."/>
            <person name="Ballottari M."/>
        </authorList>
    </citation>
    <scope>NUCLEOTIDE SEQUENCE</scope>
    <source>
        <strain evidence="3">211/11P</strain>
    </source>
</reference>
<keyword evidence="2" id="KW-0472">Membrane</keyword>
<feature type="region of interest" description="Disordered" evidence="1">
    <location>
        <begin position="68"/>
        <end position="94"/>
    </location>
</feature>
<evidence type="ECO:0000313" key="4">
    <source>
        <dbReference type="Proteomes" id="UP001055712"/>
    </source>
</evidence>
<feature type="transmembrane region" description="Helical" evidence="2">
    <location>
        <begin position="113"/>
        <end position="132"/>
    </location>
</feature>
<feature type="region of interest" description="Disordered" evidence="1">
    <location>
        <begin position="19"/>
        <end position="50"/>
    </location>
</feature>
<organism evidence="3 4">
    <name type="scientific">Chlorella vulgaris</name>
    <name type="common">Green alga</name>
    <dbReference type="NCBI Taxonomy" id="3077"/>
    <lineage>
        <taxon>Eukaryota</taxon>
        <taxon>Viridiplantae</taxon>
        <taxon>Chlorophyta</taxon>
        <taxon>core chlorophytes</taxon>
        <taxon>Trebouxiophyceae</taxon>
        <taxon>Chlorellales</taxon>
        <taxon>Chlorellaceae</taxon>
        <taxon>Chlorella clade</taxon>
        <taxon>Chlorella</taxon>
    </lineage>
</organism>
<evidence type="ECO:0000313" key="3">
    <source>
        <dbReference type="EMBL" id="KAI3431635.1"/>
    </source>
</evidence>
<keyword evidence="2" id="KW-0812">Transmembrane</keyword>
<protein>
    <submittedName>
        <fullName evidence="3">Uncharacterized protein</fullName>
    </submittedName>
</protein>
<dbReference type="EMBL" id="SIDB01000006">
    <property type="protein sequence ID" value="KAI3431635.1"/>
    <property type="molecule type" value="Genomic_DNA"/>
</dbReference>
<comment type="caution">
    <text evidence="3">The sequence shown here is derived from an EMBL/GenBank/DDBJ whole genome shotgun (WGS) entry which is preliminary data.</text>
</comment>
<dbReference type="AlphaFoldDB" id="A0A9D4TQA3"/>
<name>A0A9D4TQA3_CHLVU</name>